<accession>A0A0D2P2L8</accession>
<gene>
    <name evidence="1" type="ORF">HYPSUDRAFT_38121</name>
</gene>
<dbReference type="OMA" id="WCCELAT"/>
<reference evidence="2" key="1">
    <citation type="submission" date="2014-04" db="EMBL/GenBank/DDBJ databases">
        <title>Evolutionary Origins and Diversification of the Mycorrhizal Mutualists.</title>
        <authorList>
            <consortium name="DOE Joint Genome Institute"/>
            <consortium name="Mycorrhizal Genomics Consortium"/>
            <person name="Kohler A."/>
            <person name="Kuo A."/>
            <person name="Nagy L.G."/>
            <person name="Floudas D."/>
            <person name="Copeland A."/>
            <person name="Barry K.W."/>
            <person name="Cichocki N."/>
            <person name="Veneault-Fourrey C."/>
            <person name="LaButti K."/>
            <person name="Lindquist E.A."/>
            <person name="Lipzen A."/>
            <person name="Lundell T."/>
            <person name="Morin E."/>
            <person name="Murat C."/>
            <person name="Riley R."/>
            <person name="Ohm R."/>
            <person name="Sun H."/>
            <person name="Tunlid A."/>
            <person name="Henrissat B."/>
            <person name="Grigoriev I.V."/>
            <person name="Hibbett D.S."/>
            <person name="Martin F."/>
        </authorList>
    </citation>
    <scope>NUCLEOTIDE SEQUENCE [LARGE SCALE GENOMIC DNA]</scope>
    <source>
        <strain evidence="2">FD-334 SS-4</strain>
    </source>
</reference>
<dbReference type="InterPro" id="IPR016181">
    <property type="entry name" value="Acyl_CoA_acyltransferase"/>
</dbReference>
<dbReference type="OrthoDB" id="61113at2759"/>
<name>A0A0D2P2L8_HYPSF</name>
<evidence type="ECO:0008006" key="3">
    <source>
        <dbReference type="Google" id="ProtNLM"/>
    </source>
</evidence>
<dbReference type="SUPFAM" id="SSF55729">
    <property type="entry name" value="Acyl-CoA N-acyltransferases (Nat)"/>
    <property type="match status" value="1"/>
</dbReference>
<dbReference type="Gene3D" id="3.40.630.30">
    <property type="match status" value="1"/>
</dbReference>
<dbReference type="AlphaFoldDB" id="A0A0D2P2L8"/>
<proteinExistence type="predicted"/>
<keyword evidence="2" id="KW-1185">Reference proteome</keyword>
<dbReference type="EMBL" id="KN817533">
    <property type="protein sequence ID" value="KJA25154.1"/>
    <property type="molecule type" value="Genomic_DNA"/>
</dbReference>
<evidence type="ECO:0000313" key="2">
    <source>
        <dbReference type="Proteomes" id="UP000054270"/>
    </source>
</evidence>
<organism evidence="1 2">
    <name type="scientific">Hypholoma sublateritium (strain FD-334 SS-4)</name>
    <dbReference type="NCBI Taxonomy" id="945553"/>
    <lineage>
        <taxon>Eukaryota</taxon>
        <taxon>Fungi</taxon>
        <taxon>Dikarya</taxon>
        <taxon>Basidiomycota</taxon>
        <taxon>Agaricomycotina</taxon>
        <taxon>Agaricomycetes</taxon>
        <taxon>Agaricomycetidae</taxon>
        <taxon>Agaricales</taxon>
        <taxon>Agaricineae</taxon>
        <taxon>Strophariaceae</taxon>
        <taxon>Hypholoma</taxon>
    </lineage>
</organism>
<sequence>MADVAIRKIQDITEEEMDKLVILCSRAYEHHQATAIMLGGRQDLRDLLFQSMVGAGALAGELYVMENRNKEMLSMALWFAPGQTIFSSEVQRSKGFNDLMKELDGETKVWWKDQYGRFMSEYVPKVLGKTAMDSWWLNVLATDPDHQGKGYATTLTQEKIKQAAFYNFIGFTTKGYGELPSKFGMLPVWCLAQDVI</sequence>
<protein>
    <recommendedName>
        <fullName evidence="3">N-acetyltransferase domain-containing protein</fullName>
    </recommendedName>
</protein>
<evidence type="ECO:0000313" key="1">
    <source>
        <dbReference type="EMBL" id="KJA25154.1"/>
    </source>
</evidence>
<dbReference type="STRING" id="945553.A0A0D2P2L8"/>
<dbReference type="Proteomes" id="UP000054270">
    <property type="component" value="Unassembled WGS sequence"/>
</dbReference>
<dbReference type="CDD" id="cd04301">
    <property type="entry name" value="NAT_SF"/>
    <property type="match status" value="1"/>
</dbReference>